<evidence type="ECO:0000256" key="2">
    <source>
        <dbReference type="ARBA" id="ARBA00022741"/>
    </source>
</evidence>
<evidence type="ECO:0000259" key="6">
    <source>
        <dbReference type="SMART" id="SM00983"/>
    </source>
</evidence>
<keyword evidence="4" id="KW-0067">ATP-binding</keyword>
<dbReference type="InterPro" id="IPR036759">
    <property type="entry name" value="TPK_catalytic_sf"/>
</dbReference>
<evidence type="ECO:0000256" key="1">
    <source>
        <dbReference type="ARBA" id="ARBA00022679"/>
    </source>
</evidence>
<keyword evidence="1 7" id="KW-0808">Transferase</keyword>
<evidence type="ECO:0000256" key="3">
    <source>
        <dbReference type="ARBA" id="ARBA00022777"/>
    </source>
</evidence>
<dbReference type="Pfam" id="PF04263">
    <property type="entry name" value="TPK_catalytic"/>
    <property type="match status" value="1"/>
</dbReference>
<reference evidence="7 8" key="1">
    <citation type="submission" date="2022-06" db="EMBL/GenBank/DDBJ databases">
        <title>Mesorhizobium sp. strain RP14 Genome sequencing and assembly.</title>
        <authorList>
            <person name="Kim I."/>
        </authorList>
    </citation>
    <scope>NUCLEOTIDE SEQUENCE [LARGE SCALE GENOMIC DNA]</scope>
    <source>
        <strain evidence="8">RP14(2022)</strain>
    </source>
</reference>
<dbReference type="EC" id="2.7.6.2" evidence="5"/>
<evidence type="ECO:0000256" key="5">
    <source>
        <dbReference type="NCBIfam" id="TIGR01378"/>
    </source>
</evidence>
<dbReference type="Proteomes" id="UP001205906">
    <property type="component" value="Unassembled WGS sequence"/>
</dbReference>
<dbReference type="CDD" id="cd07995">
    <property type="entry name" value="TPK"/>
    <property type="match status" value="1"/>
</dbReference>
<dbReference type="InterPro" id="IPR007371">
    <property type="entry name" value="TPK_catalytic"/>
</dbReference>
<gene>
    <name evidence="7" type="ORF">NGM99_16080</name>
</gene>
<feature type="domain" description="Thiamin pyrophosphokinase thiamin-binding" evidence="6">
    <location>
        <begin position="134"/>
        <end position="203"/>
    </location>
</feature>
<dbReference type="EMBL" id="JAMXQS010000007">
    <property type="protein sequence ID" value="MCO6051303.1"/>
    <property type="molecule type" value="Genomic_DNA"/>
</dbReference>
<dbReference type="SMART" id="SM00983">
    <property type="entry name" value="TPK_B1_binding"/>
    <property type="match status" value="1"/>
</dbReference>
<keyword evidence="8" id="KW-1185">Reference proteome</keyword>
<accession>A0ABT1C8Y6</accession>
<organism evidence="7 8">
    <name type="scientific">Mesorhizobium liriopis</name>
    <dbReference type="NCBI Taxonomy" id="2953882"/>
    <lineage>
        <taxon>Bacteria</taxon>
        <taxon>Pseudomonadati</taxon>
        <taxon>Pseudomonadota</taxon>
        <taxon>Alphaproteobacteria</taxon>
        <taxon>Hyphomicrobiales</taxon>
        <taxon>Phyllobacteriaceae</taxon>
        <taxon>Mesorhizobium</taxon>
    </lineage>
</organism>
<name>A0ABT1C8Y6_9HYPH</name>
<dbReference type="SUPFAM" id="SSF63999">
    <property type="entry name" value="Thiamin pyrophosphokinase, catalytic domain"/>
    <property type="match status" value="1"/>
</dbReference>
<dbReference type="PANTHER" id="PTHR41299">
    <property type="entry name" value="THIAMINE PYROPHOSPHOKINASE"/>
    <property type="match status" value="1"/>
</dbReference>
<dbReference type="InterPro" id="IPR007373">
    <property type="entry name" value="Thiamin_PyroPKinase_B1-bd"/>
</dbReference>
<dbReference type="GO" id="GO:0004788">
    <property type="term" value="F:thiamine diphosphokinase activity"/>
    <property type="evidence" value="ECO:0007669"/>
    <property type="project" value="UniProtKB-EC"/>
</dbReference>
<keyword evidence="3" id="KW-0418">Kinase</keyword>
<dbReference type="InterPro" id="IPR006282">
    <property type="entry name" value="Thi_PPkinase"/>
</dbReference>
<comment type="caution">
    <text evidence="7">The sequence shown here is derived from an EMBL/GenBank/DDBJ whole genome shotgun (WGS) entry which is preliminary data.</text>
</comment>
<keyword evidence="2" id="KW-0547">Nucleotide-binding</keyword>
<sequence>MTRFLILLGGELEPTPRLLAQVHGARVIAADSGMRHARALGVIPELWMGDFDSTDAALRQEWPGVAQIAFPPAKNMTDGEIAVAEALKAGAEEIVLAGAFGGPRADHAFLHLTLALRLAEGGTPALLTSGLQEGRPLLTGETVFDYPPGTLFSVLAFSDLNGLSIEGAHWPLERVRVPSGSSLTMSNVIATRLRIRLEEGKALLLAHPVQA</sequence>
<dbReference type="NCBIfam" id="TIGR01378">
    <property type="entry name" value="thi_PPkinase"/>
    <property type="match status" value="1"/>
</dbReference>
<proteinExistence type="predicted"/>
<evidence type="ECO:0000313" key="7">
    <source>
        <dbReference type="EMBL" id="MCO6051303.1"/>
    </source>
</evidence>
<evidence type="ECO:0000256" key="4">
    <source>
        <dbReference type="ARBA" id="ARBA00022840"/>
    </source>
</evidence>
<dbReference type="RefSeq" id="WP_252820696.1">
    <property type="nucleotide sequence ID" value="NZ_JAMXQS010000007.1"/>
</dbReference>
<dbReference type="Gene3D" id="3.40.50.10240">
    <property type="entry name" value="Thiamin pyrophosphokinase, catalytic domain"/>
    <property type="match status" value="1"/>
</dbReference>
<dbReference type="PANTHER" id="PTHR41299:SF1">
    <property type="entry name" value="THIAMINE PYROPHOSPHOKINASE"/>
    <property type="match status" value="1"/>
</dbReference>
<protein>
    <recommendedName>
        <fullName evidence="5">Thiamine diphosphokinase</fullName>
        <ecNumber evidence="5">2.7.6.2</ecNumber>
    </recommendedName>
</protein>
<dbReference type="InterPro" id="IPR053149">
    <property type="entry name" value="TPK"/>
</dbReference>
<evidence type="ECO:0000313" key="8">
    <source>
        <dbReference type="Proteomes" id="UP001205906"/>
    </source>
</evidence>